<gene>
    <name evidence="3" type="ORF">GCM10025791_11080</name>
</gene>
<accession>A0AAV3TZ65</accession>
<keyword evidence="1" id="KW-0812">Transmembrane</keyword>
<dbReference type="GO" id="GO:0020037">
    <property type="term" value="F:heme binding"/>
    <property type="evidence" value="ECO:0007669"/>
    <property type="project" value="InterPro"/>
</dbReference>
<feature type="transmembrane region" description="Helical" evidence="1">
    <location>
        <begin position="62"/>
        <end position="82"/>
    </location>
</feature>
<keyword evidence="1" id="KW-1133">Transmembrane helix</keyword>
<feature type="transmembrane region" description="Helical" evidence="1">
    <location>
        <begin position="176"/>
        <end position="199"/>
    </location>
</feature>
<evidence type="ECO:0000313" key="3">
    <source>
        <dbReference type="EMBL" id="GAA4935410.1"/>
    </source>
</evidence>
<dbReference type="Pfam" id="PF01578">
    <property type="entry name" value="Cytochrom_C_asm"/>
    <property type="match status" value="1"/>
</dbReference>
<feature type="transmembrane region" description="Helical" evidence="1">
    <location>
        <begin position="35"/>
        <end position="56"/>
    </location>
</feature>
<dbReference type="GO" id="GO:0017004">
    <property type="term" value="P:cytochrome complex assembly"/>
    <property type="evidence" value="ECO:0007669"/>
    <property type="project" value="InterPro"/>
</dbReference>
<feature type="transmembrane region" description="Helical" evidence="1">
    <location>
        <begin position="211"/>
        <end position="227"/>
    </location>
</feature>
<dbReference type="PANTHER" id="PTHR38034">
    <property type="entry name" value="INNER MEMBRANE PROTEIN YPJD"/>
    <property type="match status" value="1"/>
</dbReference>
<sequence length="269" mass="29883">MLNYVCNITAIVLYIVASVYLYTNVARLQQANRNWLLSFAGLAIVAHFFGLVLLVFQPGGYQLGFFIALSLITCVINIIVALSGLRLPILNLFLFLFPFSALSVAAALFGHSPLTPLHTISAGLLCHITLSVLAYALLTISALQALFLAWQDHQLRHKHTTGKVRLLPPLQTMETLLFDVIWAGQITLTVSIVSGFWFIQDMFAQSLVHKTVLSIVAWLLYSILLFGRHRQGWRGSYAIRWTLAGFCTLMLAYFGSKLVIELVLGGQTI</sequence>
<comment type="caution">
    <text evidence="3">The sequence shown here is derived from an EMBL/GenBank/DDBJ whole genome shotgun (WGS) entry which is preliminary data.</text>
</comment>
<feature type="domain" description="Cytochrome c assembly protein" evidence="2">
    <location>
        <begin position="42"/>
        <end position="262"/>
    </location>
</feature>
<dbReference type="Proteomes" id="UP001409585">
    <property type="component" value="Unassembled WGS sequence"/>
</dbReference>
<keyword evidence="1" id="KW-0472">Membrane</keyword>
<feature type="transmembrane region" description="Helical" evidence="1">
    <location>
        <begin position="89"/>
        <end position="110"/>
    </location>
</feature>
<evidence type="ECO:0000313" key="4">
    <source>
        <dbReference type="Proteomes" id="UP001409585"/>
    </source>
</evidence>
<feature type="transmembrane region" description="Helical" evidence="1">
    <location>
        <begin position="239"/>
        <end position="260"/>
    </location>
</feature>
<feature type="transmembrane region" description="Helical" evidence="1">
    <location>
        <begin position="122"/>
        <end position="150"/>
    </location>
</feature>
<keyword evidence="4" id="KW-1185">Reference proteome</keyword>
<dbReference type="PANTHER" id="PTHR38034:SF1">
    <property type="entry name" value="INNER MEMBRANE PROTEIN YPJD"/>
    <property type="match status" value="1"/>
</dbReference>
<dbReference type="InterPro" id="IPR052372">
    <property type="entry name" value="YpjD/HemX"/>
</dbReference>
<feature type="transmembrane region" description="Helical" evidence="1">
    <location>
        <begin position="6"/>
        <end position="23"/>
    </location>
</feature>
<evidence type="ECO:0000256" key="1">
    <source>
        <dbReference type="SAM" id="Phobius"/>
    </source>
</evidence>
<dbReference type="GO" id="GO:0005886">
    <property type="term" value="C:plasma membrane"/>
    <property type="evidence" value="ECO:0007669"/>
    <property type="project" value="TreeGrafter"/>
</dbReference>
<protein>
    <submittedName>
        <fullName evidence="3">Inner membrane protein YpjD</fullName>
    </submittedName>
</protein>
<dbReference type="InterPro" id="IPR002541">
    <property type="entry name" value="Cyt_c_assembly"/>
</dbReference>
<reference evidence="4" key="1">
    <citation type="journal article" date="2019" name="Int. J. Syst. Evol. Microbiol.">
        <title>The Global Catalogue of Microorganisms (GCM) 10K type strain sequencing project: providing services to taxonomists for standard genome sequencing and annotation.</title>
        <authorList>
            <consortium name="The Broad Institute Genomics Platform"/>
            <consortium name="The Broad Institute Genome Sequencing Center for Infectious Disease"/>
            <person name="Wu L."/>
            <person name="Ma J."/>
        </authorList>
    </citation>
    <scope>NUCLEOTIDE SEQUENCE [LARGE SCALE GENOMIC DNA]</scope>
    <source>
        <strain evidence="4">JCM 19134</strain>
    </source>
</reference>
<proteinExistence type="predicted"/>
<organism evidence="3 4">
    <name type="scientific">Halioxenophilus aromaticivorans</name>
    <dbReference type="NCBI Taxonomy" id="1306992"/>
    <lineage>
        <taxon>Bacteria</taxon>
        <taxon>Pseudomonadati</taxon>
        <taxon>Pseudomonadota</taxon>
        <taxon>Gammaproteobacteria</taxon>
        <taxon>Alteromonadales</taxon>
        <taxon>Alteromonadaceae</taxon>
        <taxon>Halioxenophilus</taxon>
    </lineage>
</organism>
<dbReference type="RefSeq" id="WP_345418318.1">
    <property type="nucleotide sequence ID" value="NZ_AP031496.1"/>
</dbReference>
<name>A0AAV3TZ65_9ALTE</name>
<dbReference type="AlphaFoldDB" id="A0AAV3TZ65"/>
<evidence type="ECO:0000259" key="2">
    <source>
        <dbReference type="Pfam" id="PF01578"/>
    </source>
</evidence>
<dbReference type="EMBL" id="BAABLX010000007">
    <property type="protein sequence ID" value="GAA4935410.1"/>
    <property type="molecule type" value="Genomic_DNA"/>
</dbReference>